<name>A0A511XAL5_9PROT</name>
<dbReference type="RefSeq" id="WP_169720793.1">
    <property type="nucleotide sequence ID" value="NZ_AUBI01000004.1"/>
</dbReference>
<comment type="caution">
    <text evidence="1">The sequence shown here is derived from an EMBL/GenBank/DDBJ whole genome shotgun (WGS) entry which is preliminary data.</text>
</comment>
<reference evidence="1 2" key="1">
    <citation type="submission" date="2019-07" db="EMBL/GenBank/DDBJ databases">
        <title>Whole genome shotgun sequence of Acetobacter nitrogenifigens NBRC 105050.</title>
        <authorList>
            <person name="Hosoyama A."/>
            <person name="Uohara A."/>
            <person name="Ohji S."/>
            <person name="Ichikawa N."/>
        </authorList>
    </citation>
    <scope>NUCLEOTIDE SEQUENCE [LARGE SCALE GENOMIC DNA]</scope>
    <source>
        <strain evidence="1 2">NBRC 105050</strain>
    </source>
</reference>
<keyword evidence="2" id="KW-1185">Reference proteome</keyword>
<proteinExistence type="predicted"/>
<gene>
    <name evidence="1" type="ORF">ANI02nite_18360</name>
</gene>
<accession>A0A511XAL5</accession>
<dbReference type="EMBL" id="BJYF01000009">
    <property type="protein sequence ID" value="GEN59952.1"/>
    <property type="molecule type" value="Genomic_DNA"/>
</dbReference>
<dbReference type="Proteomes" id="UP000321635">
    <property type="component" value="Unassembled WGS sequence"/>
</dbReference>
<protein>
    <submittedName>
        <fullName evidence="1">Uncharacterized protein</fullName>
    </submittedName>
</protein>
<sequence>MTTLHDQIQMLHAELTNYTLSRRERAQIERELTLARAKFAAKCQDDEAPA</sequence>
<evidence type="ECO:0000313" key="2">
    <source>
        <dbReference type="Proteomes" id="UP000321635"/>
    </source>
</evidence>
<dbReference type="AlphaFoldDB" id="A0A511XAL5"/>
<organism evidence="1 2">
    <name type="scientific">Acetobacter nitrogenifigens DSM 23921 = NBRC 105050</name>
    <dbReference type="NCBI Taxonomy" id="1120919"/>
    <lineage>
        <taxon>Bacteria</taxon>
        <taxon>Pseudomonadati</taxon>
        <taxon>Pseudomonadota</taxon>
        <taxon>Alphaproteobacteria</taxon>
        <taxon>Acetobacterales</taxon>
        <taxon>Acetobacteraceae</taxon>
        <taxon>Acetobacter</taxon>
    </lineage>
</organism>
<evidence type="ECO:0000313" key="1">
    <source>
        <dbReference type="EMBL" id="GEN59952.1"/>
    </source>
</evidence>